<evidence type="ECO:0000313" key="3">
    <source>
        <dbReference type="Proteomes" id="UP000597762"/>
    </source>
</evidence>
<keyword evidence="1" id="KW-0472">Membrane</keyword>
<organism evidence="2 3">
    <name type="scientific">Acanthosepion pharaonis</name>
    <name type="common">Pharaoh cuttlefish</name>
    <name type="synonym">Sepia pharaonis</name>
    <dbReference type="NCBI Taxonomy" id="158019"/>
    <lineage>
        <taxon>Eukaryota</taxon>
        <taxon>Metazoa</taxon>
        <taxon>Spiralia</taxon>
        <taxon>Lophotrochozoa</taxon>
        <taxon>Mollusca</taxon>
        <taxon>Cephalopoda</taxon>
        <taxon>Coleoidea</taxon>
        <taxon>Decapodiformes</taxon>
        <taxon>Sepiida</taxon>
        <taxon>Sepiina</taxon>
        <taxon>Sepiidae</taxon>
        <taxon>Acanthosepion</taxon>
    </lineage>
</organism>
<proteinExistence type="predicted"/>
<reference evidence="2" key="1">
    <citation type="submission" date="2021-01" db="EMBL/GenBank/DDBJ databases">
        <authorList>
            <person name="Li R."/>
            <person name="Bekaert M."/>
        </authorList>
    </citation>
    <scope>NUCLEOTIDE SEQUENCE</scope>
    <source>
        <strain evidence="2">Farmed</strain>
    </source>
</reference>
<comment type="caution">
    <text evidence="2">The sequence shown here is derived from an EMBL/GenBank/DDBJ whole genome shotgun (WGS) entry which is preliminary data.</text>
</comment>
<dbReference type="Proteomes" id="UP000597762">
    <property type="component" value="Unassembled WGS sequence"/>
</dbReference>
<dbReference type="AlphaFoldDB" id="A0A812AT85"/>
<dbReference type="EMBL" id="CAHIKZ030000154">
    <property type="protein sequence ID" value="CAE1156347.1"/>
    <property type="molecule type" value="Genomic_DNA"/>
</dbReference>
<name>A0A812AT85_ACAPH</name>
<protein>
    <submittedName>
        <fullName evidence="2">Uncharacterized protein</fullName>
    </submittedName>
</protein>
<keyword evidence="1" id="KW-1133">Transmembrane helix</keyword>
<gene>
    <name evidence="2" type="ORF">SPHA_4752</name>
</gene>
<keyword evidence="1" id="KW-0812">Transmembrane</keyword>
<evidence type="ECO:0000256" key="1">
    <source>
        <dbReference type="SAM" id="Phobius"/>
    </source>
</evidence>
<feature type="transmembrane region" description="Helical" evidence="1">
    <location>
        <begin position="111"/>
        <end position="133"/>
    </location>
</feature>
<sequence>MATVYFLQNVSLVLTSSSFSPPSTAVIAIVLLLPVDVSSTSTLSLIDCLSFPTSFSFPLTRSLFPVLSLLTISSLLPFPSLFCPLFSHYFFSPAFPHSFLHSLIYNNFSSLSFLHFSTPTPLSFPLPLVISYFHPLSFSRYPLPLIASLSATPSLSLWPSLFSSFLFPFLSLFSPTILSPFLSISFVYAFLPLLLFLPLTFLLFHNFSLTFFMVGFKQTSLNVRSTLVILSYIFLR</sequence>
<feature type="transmembrane region" description="Helical" evidence="1">
    <location>
        <begin position="66"/>
        <end position="91"/>
    </location>
</feature>
<keyword evidence="3" id="KW-1185">Reference proteome</keyword>
<evidence type="ECO:0000313" key="2">
    <source>
        <dbReference type="EMBL" id="CAE1156347.1"/>
    </source>
</evidence>
<accession>A0A812AT85</accession>